<evidence type="ECO:0000313" key="2">
    <source>
        <dbReference type="EMBL" id="NVO33527.1"/>
    </source>
</evidence>
<comment type="caution">
    <text evidence="2">The sequence shown here is derived from an EMBL/GenBank/DDBJ whole genome shotgun (WGS) entry which is preliminary data.</text>
</comment>
<protein>
    <submittedName>
        <fullName evidence="2">Uncharacterized protein</fullName>
    </submittedName>
</protein>
<dbReference type="RefSeq" id="WP_176910332.1">
    <property type="nucleotide sequence ID" value="NZ_JABKAU010000095.1"/>
</dbReference>
<sequence>MKSQSACALLVISLSVFSCAGDKTKEDPQPTNPIPENTVSLKIDGVPISVDLSHTVVNVYSSSSNLLTAAIFTTDFPTQQVVRLVLEEYKGKPGVITSYPPSSTSGLS</sequence>
<dbReference type="PROSITE" id="PS51257">
    <property type="entry name" value="PROKAR_LIPOPROTEIN"/>
    <property type="match status" value="1"/>
</dbReference>
<feature type="non-terminal residue" evidence="2">
    <location>
        <position position="108"/>
    </location>
</feature>
<dbReference type="Proteomes" id="UP000565521">
    <property type="component" value="Unassembled WGS sequence"/>
</dbReference>
<accession>A0A7Y7PTT8</accession>
<evidence type="ECO:0000313" key="3">
    <source>
        <dbReference type="Proteomes" id="UP000565521"/>
    </source>
</evidence>
<keyword evidence="1" id="KW-0732">Signal</keyword>
<gene>
    <name evidence="2" type="ORF">HW554_20200</name>
</gene>
<reference evidence="2 3" key="1">
    <citation type="submission" date="2020-05" db="EMBL/GenBank/DDBJ databases">
        <title>Hymenobacter terrestris sp. nov. and Hymenobacter lapidiphilus sp. nov., isolated from regoliths in Antarctica.</title>
        <authorList>
            <person name="Sedlacek I."/>
            <person name="Pantucek R."/>
            <person name="Zeman M."/>
            <person name="Holochova P."/>
            <person name="Kralova S."/>
            <person name="Stankova E."/>
            <person name="Sedo O."/>
            <person name="Micenkova L."/>
            <person name="Svec P."/>
            <person name="Gupta V."/>
            <person name="Sood U."/>
            <person name="Korpole U.S."/>
            <person name="Lal R."/>
        </authorList>
    </citation>
    <scope>NUCLEOTIDE SEQUENCE [LARGE SCALE GENOMIC DNA]</scope>
    <source>
        <strain evidence="2 3">P5342</strain>
    </source>
</reference>
<name>A0A7Y7PTT8_9BACT</name>
<dbReference type="EMBL" id="JABKAU010000095">
    <property type="protein sequence ID" value="NVO33527.1"/>
    <property type="molecule type" value="Genomic_DNA"/>
</dbReference>
<dbReference type="AlphaFoldDB" id="A0A7Y7PTT8"/>
<organism evidence="2 3">
    <name type="scientific">Hymenobacter lapidiphilus</name>
    <dbReference type="NCBI Taxonomy" id="2608003"/>
    <lineage>
        <taxon>Bacteria</taxon>
        <taxon>Pseudomonadati</taxon>
        <taxon>Bacteroidota</taxon>
        <taxon>Cytophagia</taxon>
        <taxon>Cytophagales</taxon>
        <taxon>Hymenobacteraceae</taxon>
        <taxon>Hymenobacter</taxon>
    </lineage>
</organism>
<feature type="chain" id="PRO_5031100617" evidence="1">
    <location>
        <begin position="21"/>
        <end position="108"/>
    </location>
</feature>
<feature type="signal peptide" evidence="1">
    <location>
        <begin position="1"/>
        <end position="20"/>
    </location>
</feature>
<evidence type="ECO:0000256" key="1">
    <source>
        <dbReference type="SAM" id="SignalP"/>
    </source>
</evidence>
<proteinExistence type="predicted"/>
<keyword evidence="3" id="KW-1185">Reference proteome</keyword>